<organism evidence="3 4">
    <name type="scientific">Paenibacillus eucommiae</name>
    <dbReference type="NCBI Taxonomy" id="1355755"/>
    <lineage>
        <taxon>Bacteria</taxon>
        <taxon>Bacillati</taxon>
        <taxon>Bacillota</taxon>
        <taxon>Bacilli</taxon>
        <taxon>Bacillales</taxon>
        <taxon>Paenibacillaceae</taxon>
        <taxon>Paenibacillus</taxon>
    </lineage>
</organism>
<name>A0ABS4J1T8_9BACL</name>
<evidence type="ECO:0000256" key="2">
    <source>
        <dbReference type="SAM" id="Phobius"/>
    </source>
</evidence>
<comment type="caution">
    <text evidence="3">The sequence shown here is derived from an EMBL/GenBank/DDBJ whole genome shotgun (WGS) entry which is preliminary data.</text>
</comment>
<evidence type="ECO:0000256" key="1">
    <source>
        <dbReference type="SAM" id="MobiDB-lite"/>
    </source>
</evidence>
<dbReference type="Gene3D" id="2.60.120.260">
    <property type="entry name" value="Galactose-binding domain-like"/>
    <property type="match status" value="1"/>
</dbReference>
<gene>
    <name evidence="3" type="ORF">J2Z66_005374</name>
</gene>
<protein>
    <recommendedName>
        <fullName evidence="5">CBM-cenC domain-containing protein</fullName>
    </recommendedName>
</protein>
<feature type="compositionally biased region" description="Basic and acidic residues" evidence="1">
    <location>
        <begin position="1"/>
        <end position="10"/>
    </location>
</feature>
<proteinExistence type="predicted"/>
<dbReference type="EMBL" id="JAGGLB010000020">
    <property type="protein sequence ID" value="MBP1993748.1"/>
    <property type="molecule type" value="Genomic_DNA"/>
</dbReference>
<sequence length="686" mass="73502">MTIKVEREVSFEGSQEGAPEGSPEGSQGVAPENSLEGVQVGVQENSQEGTKQGKKMSRRKMLAALGVMGIAASVNGIKFPQVAEAATTLTPNLKLAKSDPFVLADMNANFDRVDSYLGGASVSPDFYKVGSGVDDTDAVQAAFDSGKPVIFTRDYNVKSVEITGAHKKIDFNGYWLTGISESTDTVSMKDCILKITGFYLRLYNIQIAGGFNTNYKCAVHWYSKVGSPAQNNQVYGMQINRTLVGLHFGSYLDDPAPYDAPQSENFIIGLNCRSVQNCLVLNQPNGFLKIIGGILDCGPFEWPGAPYDAAAAYCFYNKQTELSIVSTELLKTTSTDGFAFKGSNFSLLDCVIEAASTWGVITGDAYIHQVLGGFQGGASQPLFTIESGAVGRLYLEKLRTHRGSGAGSSSTAAIITGLSGAPNYKIRIEKSRFEEWKPNYIAASNRDRVHVEDSRFLFTISSALQTVTVDDQQDQTNLAFNVDTTGESMSTAATINPNTGWIWTPVYGTGANYVKKNTADVPSGFLSCIEMHAIGVGYITSARFLVPSGAEAAFQAWAKYSSGGSQVGVKILWFKANGTAASTVETLMLGAGEISTTQWTLVTKAVTVPVDAVFACFRLTAEVGSLYITGLQLRPAGQLPYSNAFINNINRAFDVAGEGFILKAPDNTRYKISVTNAGALTTVAIT</sequence>
<feature type="region of interest" description="Disordered" evidence="1">
    <location>
        <begin position="1"/>
        <end position="56"/>
    </location>
</feature>
<evidence type="ECO:0000313" key="4">
    <source>
        <dbReference type="Proteomes" id="UP001519287"/>
    </source>
</evidence>
<dbReference type="RefSeq" id="WP_209975626.1">
    <property type="nucleotide sequence ID" value="NZ_JAGGLB010000020.1"/>
</dbReference>
<accession>A0ABS4J1T8</accession>
<keyword evidence="2" id="KW-1133">Transmembrane helix</keyword>
<dbReference type="Proteomes" id="UP001519287">
    <property type="component" value="Unassembled WGS sequence"/>
</dbReference>
<feature type="transmembrane region" description="Helical" evidence="2">
    <location>
        <begin position="61"/>
        <end position="79"/>
    </location>
</feature>
<keyword evidence="2" id="KW-0812">Transmembrane</keyword>
<evidence type="ECO:0008006" key="5">
    <source>
        <dbReference type="Google" id="ProtNLM"/>
    </source>
</evidence>
<keyword evidence="2" id="KW-0472">Membrane</keyword>
<reference evidence="3 4" key="1">
    <citation type="submission" date="2021-03" db="EMBL/GenBank/DDBJ databases">
        <title>Genomic Encyclopedia of Type Strains, Phase IV (KMG-IV): sequencing the most valuable type-strain genomes for metagenomic binning, comparative biology and taxonomic classification.</title>
        <authorList>
            <person name="Goeker M."/>
        </authorList>
    </citation>
    <scope>NUCLEOTIDE SEQUENCE [LARGE SCALE GENOMIC DNA]</scope>
    <source>
        <strain evidence="3 4">DSM 26048</strain>
    </source>
</reference>
<keyword evidence="4" id="KW-1185">Reference proteome</keyword>
<evidence type="ECO:0000313" key="3">
    <source>
        <dbReference type="EMBL" id="MBP1993748.1"/>
    </source>
</evidence>